<protein>
    <submittedName>
        <fullName evidence="2">Uncharacterized protein</fullName>
    </submittedName>
</protein>
<dbReference type="EMBL" id="JAFIQS010000007">
    <property type="protein sequence ID" value="KAG5167365.1"/>
    <property type="molecule type" value="Genomic_DNA"/>
</dbReference>
<proteinExistence type="predicted"/>
<evidence type="ECO:0000313" key="2">
    <source>
        <dbReference type="EMBL" id="KAG5167365.1"/>
    </source>
</evidence>
<feature type="region of interest" description="Disordered" evidence="1">
    <location>
        <begin position="110"/>
        <end position="136"/>
    </location>
</feature>
<organism evidence="2">
    <name type="scientific">Psilocybe cubensis</name>
    <name type="common">Psychedelic mushroom</name>
    <name type="synonym">Stropharia cubensis</name>
    <dbReference type="NCBI Taxonomy" id="181762"/>
    <lineage>
        <taxon>Eukaryota</taxon>
        <taxon>Fungi</taxon>
        <taxon>Dikarya</taxon>
        <taxon>Basidiomycota</taxon>
        <taxon>Agaricomycotina</taxon>
        <taxon>Agaricomycetes</taxon>
        <taxon>Agaricomycetidae</taxon>
        <taxon>Agaricales</taxon>
        <taxon>Agaricineae</taxon>
        <taxon>Strophariaceae</taxon>
        <taxon>Psilocybe</taxon>
    </lineage>
</organism>
<dbReference type="AlphaFoldDB" id="A0A8H7XT50"/>
<reference evidence="2" key="1">
    <citation type="submission" date="2021-02" db="EMBL/GenBank/DDBJ databases">
        <title>Psilocybe cubensis genome.</title>
        <authorList>
            <person name="Mckernan K.J."/>
            <person name="Crawford S."/>
            <person name="Trippe A."/>
            <person name="Kane L.T."/>
            <person name="Mclaughlin S."/>
        </authorList>
    </citation>
    <scope>NUCLEOTIDE SEQUENCE [LARGE SCALE GENOMIC DNA]</scope>
    <source>
        <strain evidence="2">MGC-MH-2018</strain>
    </source>
</reference>
<gene>
    <name evidence="2" type="ORF">JR316_007714</name>
</gene>
<dbReference type="OrthoDB" id="10658476at2759"/>
<evidence type="ECO:0000256" key="1">
    <source>
        <dbReference type="SAM" id="MobiDB-lite"/>
    </source>
</evidence>
<name>A0A8H7XT50_PSICU</name>
<feature type="compositionally biased region" description="Low complexity" evidence="1">
    <location>
        <begin position="120"/>
        <end position="135"/>
    </location>
</feature>
<comment type="caution">
    <text evidence="2">The sequence shown here is derived from an EMBL/GenBank/DDBJ whole genome shotgun (WGS) entry which is preliminary data.</text>
</comment>
<accession>A0A8H7XT50</accession>
<sequence length="204" mass="22790">MHSFAPTFVISYYALLATLFSFSSLLIVPAYAAPLPLLYGYRGDAIQTSSSPRSHLYTYSELANKFLMDNDAYLTNSGALTMPWEGGYEQEHAAMKAFSAAAEWASRFSQSRYNPPQPRPAQHQHQPPQFQPPQADGAFRHYVHCGEGFTAADANSNGNIALMERFRKYAVLRSAALADMKRRILDRQRASRGTTEAISERAQD</sequence>